<evidence type="ECO:0000256" key="6">
    <source>
        <dbReference type="SAM" id="MobiDB-lite"/>
    </source>
</evidence>
<dbReference type="PROSITE" id="PS51188">
    <property type="entry name" value="ZF_CR"/>
    <property type="match status" value="1"/>
</dbReference>
<dbReference type="CDD" id="cd10747">
    <property type="entry name" value="DnaJ_C"/>
    <property type="match status" value="1"/>
</dbReference>
<dbReference type="PROSITE" id="PS50076">
    <property type="entry name" value="DNAJ_2"/>
    <property type="match status" value="1"/>
</dbReference>
<dbReference type="InParanoid" id="E4X6Q7"/>
<dbReference type="InterPro" id="IPR044713">
    <property type="entry name" value="DNJA1/2-like"/>
</dbReference>
<accession>E4X6Q7</accession>
<dbReference type="GO" id="GO:0030544">
    <property type="term" value="F:Hsp70 protein binding"/>
    <property type="evidence" value="ECO:0007669"/>
    <property type="project" value="InterPro"/>
</dbReference>
<keyword evidence="2" id="KW-0677">Repeat</keyword>
<evidence type="ECO:0008006" key="11">
    <source>
        <dbReference type="Google" id="ProtNLM"/>
    </source>
</evidence>
<feature type="domain" description="J" evidence="7">
    <location>
        <begin position="11"/>
        <end position="73"/>
    </location>
</feature>
<evidence type="ECO:0000256" key="4">
    <source>
        <dbReference type="ARBA" id="ARBA00022833"/>
    </source>
</evidence>
<dbReference type="Pfam" id="PF00226">
    <property type="entry name" value="DnaJ"/>
    <property type="match status" value="1"/>
</dbReference>
<dbReference type="OrthoDB" id="550424at2759"/>
<evidence type="ECO:0000259" key="7">
    <source>
        <dbReference type="PROSITE" id="PS50076"/>
    </source>
</evidence>
<dbReference type="InterPro" id="IPR036869">
    <property type="entry name" value="J_dom_sf"/>
</dbReference>
<dbReference type="SMART" id="SM00271">
    <property type="entry name" value="DnaJ"/>
    <property type="match status" value="1"/>
</dbReference>
<dbReference type="Gene3D" id="2.60.260.20">
    <property type="entry name" value="Urease metallochaperone UreE, N-terminal domain"/>
    <property type="match status" value="2"/>
</dbReference>
<keyword evidence="1 5" id="KW-0479">Metal-binding</keyword>
<dbReference type="GO" id="GO:0008270">
    <property type="term" value="F:zinc ion binding"/>
    <property type="evidence" value="ECO:0007669"/>
    <property type="project" value="UniProtKB-KW"/>
</dbReference>
<dbReference type="InterPro" id="IPR002939">
    <property type="entry name" value="DnaJ_C"/>
</dbReference>
<evidence type="ECO:0000256" key="3">
    <source>
        <dbReference type="ARBA" id="ARBA00022771"/>
    </source>
</evidence>
<keyword evidence="10" id="KW-1185">Reference proteome</keyword>
<dbReference type="CDD" id="cd06257">
    <property type="entry name" value="DnaJ"/>
    <property type="match status" value="1"/>
</dbReference>
<dbReference type="Gene3D" id="1.10.287.110">
    <property type="entry name" value="DnaJ domain"/>
    <property type="match status" value="1"/>
</dbReference>
<organism evidence="9">
    <name type="scientific">Oikopleura dioica</name>
    <name type="common">Tunicate</name>
    <dbReference type="NCBI Taxonomy" id="34765"/>
    <lineage>
        <taxon>Eukaryota</taxon>
        <taxon>Metazoa</taxon>
        <taxon>Chordata</taxon>
        <taxon>Tunicata</taxon>
        <taxon>Appendicularia</taxon>
        <taxon>Copelata</taxon>
        <taxon>Oikopleuridae</taxon>
        <taxon>Oikopleura</taxon>
    </lineage>
</organism>
<dbReference type="InterPro" id="IPR001305">
    <property type="entry name" value="HSP_DnaJ_Cys-rich_dom"/>
</dbReference>
<keyword evidence="4 5" id="KW-0862">Zinc</keyword>
<dbReference type="PANTHER" id="PTHR43888">
    <property type="entry name" value="DNAJ-LIKE-2, ISOFORM A-RELATED"/>
    <property type="match status" value="1"/>
</dbReference>
<protein>
    <recommendedName>
        <fullName evidence="11">J domain-containing protein</fullName>
    </recommendedName>
</protein>
<feature type="region of interest" description="Disordered" evidence="6">
    <location>
        <begin position="76"/>
        <end position="102"/>
    </location>
</feature>
<evidence type="ECO:0000313" key="9">
    <source>
        <dbReference type="EMBL" id="CBY07932.1"/>
    </source>
</evidence>
<evidence type="ECO:0000259" key="8">
    <source>
        <dbReference type="PROSITE" id="PS51188"/>
    </source>
</evidence>
<dbReference type="InterPro" id="IPR008971">
    <property type="entry name" value="HSP40/DnaJ_pept-bd"/>
</dbReference>
<dbReference type="SUPFAM" id="SSF57938">
    <property type="entry name" value="DnaJ/Hsp40 cysteine-rich domain"/>
    <property type="match status" value="1"/>
</dbReference>
<feature type="zinc finger region" description="CR-type" evidence="5">
    <location>
        <begin position="116"/>
        <end position="194"/>
    </location>
</feature>
<dbReference type="GO" id="GO:0051082">
    <property type="term" value="F:unfolded protein binding"/>
    <property type="evidence" value="ECO:0007669"/>
    <property type="project" value="InterPro"/>
</dbReference>
<dbReference type="CDD" id="cd10719">
    <property type="entry name" value="DnaJ_zf"/>
    <property type="match status" value="1"/>
</dbReference>
<name>E4X6Q7_OIKDI</name>
<dbReference type="GO" id="GO:0006457">
    <property type="term" value="P:protein folding"/>
    <property type="evidence" value="ECO:0007669"/>
    <property type="project" value="InterPro"/>
</dbReference>
<dbReference type="SUPFAM" id="SSF49493">
    <property type="entry name" value="HSP40/DnaJ peptide-binding domain"/>
    <property type="match status" value="2"/>
</dbReference>
<sequence>MPRWPSMVQPKLYKALDIDKDATDDQIKKAYRKLILKYHPDKNPKGMDRYREIQKAYDVLSVPDKRKLYDAYGERGLQSGRMPTHKPQFKTAERPKERSKDVVHPLKVSLDEMYDGIEKKLSLNRRRLCVKCNGAGGFGQQQMCRVCSGIGVTYRQMQASHMVMPVPCAHCHATGKQYQQQCDSCHGRRYWQEKKIMTVTVDKGMTEGKVITLRGEADQEFNKETGDIVIELVAKDHDRFTRHGNDVFTTMAVSLREACLGITKTMRLLGKRSNNHVIRISNGQETVNDCMLYMVENEGFPIWRDPQSKGNLIIQVLIDPPLCKDVPASHAKYVDEIKKCFSVEDFEYEHPDVEEVTAIPFDEKRHTSPWPRVWDQDDDSQRAGVRCQNQ</sequence>
<feature type="region of interest" description="Disordered" evidence="6">
    <location>
        <begin position="366"/>
        <end position="390"/>
    </location>
</feature>
<dbReference type="Pfam" id="PF01556">
    <property type="entry name" value="DnaJ_C"/>
    <property type="match status" value="1"/>
</dbReference>
<dbReference type="SUPFAM" id="SSF46565">
    <property type="entry name" value="Chaperone J-domain"/>
    <property type="match status" value="1"/>
</dbReference>
<evidence type="ECO:0000256" key="5">
    <source>
        <dbReference type="PROSITE-ProRule" id="PRU00546"/>
    </source>
</evidence>
<dbReference type="InterPro" id="IPR036410">
    <property type="entry name" value="HSP_DnaJ_Cys-rich_dom_sf"/>
</dbReference>
<evidence type="ECO:0000313" key="10">
    <source>
        <dbReference type="Proteomes" id="UP000001307"/>
    </source>
</evidence>
<keyword evidence="3 5" id="KW-0863">Zinc-finger</keyword>
<dbReference type="InterPro" id="IPR001623">
    <property type="entry name" value="DnaJ_domain"/>
</dbReference>
<feature type="compositionally biased region" description="Basic and acidic residues" evidence="6">
    <location>
        <begin position="91"/>
        <end position="102"/>
    </location>
</feature>
<proteinExistence type="predicted"/>
<evidence type="ECO:0000256" key="1">
    <source>
        <dbReference type="ARBA" id="ARBA00022723"/>
    </source>
</evidence>
<dbReference type="PRINTS" id="PR00625">
    <property type="entry name" value="JDOMAIN"/>
</dbReference>
<reference evidence="9" key="1">
    <citation type="journal article" date="2010" name="Science">
        <title>Plasticity of animal genome architecture unmasked by rapid evolution of a pelagic tunicate.</title>
        <authorList>
            <person name="Denoeud F."/>
            <person name="Henriet S."/>
            <person name="Mungpakdee S."/>
            <person name="Aury J.M."/>
            <person name="Da Silva C."/>
            <person name="Brinkmann H."/>
            <person name="Mikhaleva J."/>
            <person name="Olsen L.C."/>
            <person name="Jubin C."/>
            <person name="Canestro C."/>
            <person name="Bouquet J.M."/>
            <person name="Danks G."/>
            <person name="Poulain J."/>
            <person name="Campsteijn C."/>
            <person name="Adamski M."/>
            <person name="Cross I."/>
            <person name="Yadetie F."/>
            <person name="Muffato M."/>
            <person name="Louis A."/>
            <person name="Butcher S."/>
            <person name="Tsagkogeorga G."/>
            <person name="Konrad A."/>
            <person name="Singh S."/>
            <person name="Jensen M.F."/>
            <person name="Cong E.H."/>
            <person name="Eikeseth-Otteraa H."/>
            <person name="Noel B."/>
            <person name="Anthouard V."/>
            <person name="Porcel B.M."/>
            <person name="Kachouri-Lafond R."/>
            <person name="Nishino A."/>
            <person name="Ugolini M."/>
            <person name="Chourrout P."/>
            <person name="Nishida H."/>
            <person name="Aasland R."/>
            <person name="Huzurbazar S."/>
            <person name="Westhof E."/>
            <person name="Delsuc F."/>
            <person name="Lehrach H."/>
            <person name="Reinhardt R."/>
            <person name="Weissenbach J."/>
            <person name="Roy S.W."/>
            <person name="Artiguenave F."/>
            <person name="Postlethwait J.H."/>
            <person name="Manak J.R."/>
            <person name="Thompson E.M."/>
            <person name="Jaillon O."/>
            <person name="Du Pasquier L."/>
            <person name="Boudinot P."/>
            <person name="Liberles D.A."/>
            <person name="Volff J.N."/>
            <person name="Philippe H."/>
            <person name="Lenhard B."/>
            <person name="Roest Crollius H."/>
            <person name="Wincker P."/>
            <person name="Chourrout D."/>
        </authorList>
    </citation>
    <scope>NUCLEOTIDE SEQUENCE [LARGE SCALE GENOMIC DNA]</scope>
</reference>
<dbReference type="EMBL" id="FN653027">
    <property type="protein sequence ID" value="CBY07932.1"/>
    <property type="molecule type" value="Genomic_DNA"/>
</dbReference>
<feature type="domain" description="CR-type" evidence="8">
    <location>
        <begin position="116"/>
        <end position="194"/>
    </location>
</feature>
<dbReference type="AlphaFoldDB" id="E4X6Q7"/>
<evidence type="ECO:0000256" key="2">
    <source>
        <dbReference type="ARBA" id="ARBA00022737"/>
    </source>
</evidence>
<dbReference type="Gene3D" id="2.10.230.10">
    <property type="entry name" value="Heat shock protein DnaJ, cysteine-rich domain"/>
    <property type="match status" value="1"/>
</dbReference>
<gene>
    <name evidence="9" type="ORF">GSOID_T00003294001</name>
</gene>
<dbReference type="Proteomes" id="UP000001307">
    <property type="component" value="Unassembled WGS sequence"/>
</dbReference>